<keyword evidence="10" id="KW-1185">Reference proteome</keyword>
<sequence length="211" mass="22601">MAASQQQAAAASSAAGVSGPGSSGGPGPQQQPQPPAQLVGPAQSGLLQQQQQDFDPVQRYKMLIPQLKESLQTLMKVAAQNLIQNTNIDNGQKSSDGPIQRFDKCLEEFYALCDQLELCLPPNQMQYSLTACPTRSTWQSSKPRLPVPRTFTPLCWTVPTRSQARHRHHLQALGAPCELAGLGVGQAPGEGDREGMKSDLKAASSPTFLPA</sequence>
<protein>
    <recommendedName>
        <fullName evidence="3">Mediator of RNA polymerase II transcription subunit 29</fullName>
    </recommendedName>
    <alternativeName>
        <fullName evidence="8">Intersex-like protein</fullName>
    </alternativeName>
    <alternativeName>
        <fullName evidence="7">Mediator complex subunit 29</fullName>
    </alternativeName>
</protein>
<comment type="subcellular location">
    <subcellularLocation>
        <location evidence="1">Nucleus</location>
    </subcellularLocation>
</comment>
<dbReference type="Pfam" id="PF11568">
    <property type="entry name" value="Med29"/>
    <property type="match status" value="1"/>
</dbReference>
<feature type="compositionally biased region" description="Basic and acidic residues" evidence="9">
    <location>
        <begin position="190"/>
        <end position="200"/>
    </location>
</feature>
<accession>A0ABM5A0N5</accession>
<dbReference type="RefSeq" id="XP_072608358.1">
    <property type="nucleotide sequence ID" value="XM_072752257.1"/>
</dbReference>
<feature type="compositionally biased region" description="Gly residues" evidence="9">
    <location>
        <begin position="18"/>
        <end position="27"/>
    </location>
</feature>
<comment type="similarity">
    <text evidence="2">Belongs to the Mediator complex subunit 29 family.</text>
</comment>
<keyword evidence="6" id="KW-0539">Nucleus</keyword>
<reference evidence="10" key="1">
    <citation type="submission" date="2025-05" db="UniProtKB">
        <authorList>
            <consortium name="RefSeq"/>
        </authorList>
    </citation>
    <scope>NUCLEOTIDE SEQUENCE [LARGE SCALE GENOMIC DNA]</scope>
</reference>
<proteinExistence type="inferred from homology"/>
<evidence type="ECO:0000313" key="10">
    <source>
        <dbReference type="Proteomes" id="UP001652641"/>
    </source>
</evidence>
<name>A0ABM5A0N5_VULVU</name>
<reference evidence="11" key="2">
    <citation type="submission" date="2025-08" db="UniProtKB">
        <authorList>
            <consortium name="RefSeq"/>
        </authorList>
    </citation>
    <scope>IDENTIFICATION</scope>
    <source>
        <tissue evidence="11">Cell line</tissue>
    </source>
</reference>
<dbReference type="PANTHER" id="PTHR28314">
    <property type="entry name" value="MEDIATOR OF RNA POLYMERASE II TRANSCRIPTION SUBUNIT 29"/>
    <property type="match status" value="1"/>
</dbReference>
<evidence type="ECO:0000256" key="1">
    <source>
        <dbReference type="ARBA" id="ARBA00004123"/>
    </source>
</evidence>
<keyword evidence="4" id="KW-0805">Transcription regulation</keyword>
<evidence type="ECO:0000256" key="3">
    <source>
        <dbReference type="ARBA" id="ARBA00019684"/>
    </source>
</evidence>
<evidence type="ECO:0000256" key="2">
    <source>
        <dbReference type="ARBA" id="ARBA00009851"/>
    </source>
</evidence>
<dbReference type="InterPro" id="IPR021018">
    <property type="entry name" value="Mediator_Med29_met"/>
</dbReference>
<feature type="compositionally biased region" description="Low complexity" evidence="9">
    <location>
        <begin position="1"/>
        <end position="17"/>
    </location>
</feature>
<evidence type="ECO:0000313" key="11">
    <source>
        <dbReference type="RefSeq" id="XP_072608358.1"/>
    </source>
</evidence>
<evidence type="ECO:0000256" key="7">
    <source>
        <dbReference type="ARBA" id="ARBA00031963"/>
    </source>
</evidence>
<evidence type="ECO:0000256" key="5">
    <source>
        <dbReference type="ARBA" id="ARBA00023163"/>
    </source>
</evidence>
<organism evidence="10 11">
    <name type="scientific">Vulpes vulpes</name>
    <name type="common">Red fox</name>
    <dbReference type="NCBI Taxonomy" id="9627"/>
    <lineage>
        <taxon>Eukaryota</taxon>
        <taxon>Metazoa</taxon>
        <taxon>Chordata</taxon>
        <taxon>Craniata</taxon>
        <taxon>Vertebrata</taxon>
        <taxon>Euteleostomi</taxon>
        <taxon>Mammalia</taxon>
        <taxon>Eutheria</taxon>
        <taxon>Laurasiatheria</taxon>
        <taxon>Carnivora</taxon>
        <taxon>Caniformia</taxon>
        <taxon>Canidae</taxon>
        <taxon>Vulpes</taxon>
    </lineage>
</organism>
<dbReference type="PANTHER" id="PTHR28314:SF1">
    <property type="entry name" value="MEDIATOR OF RNA POLYMERASE II TRANSCRIPTION SUBUNIT 29"/>
    <property type="match status" value="1"/>
</dbReference>
<gene>
    <name evidence="11" type="primary">MED29</name>
</gene>
<evidence type="ECO:0000256" key="4">
    <source>
        <dbReference type="ARBA" id="ARBA00023015"/>
    </source>
</evidence>
<feature type="region of interest" description="Disordered" evidence="9">
    <location>
        <begin position="1"/>
        <end position="48"/>
    </location>
</feature>
<evidence type="ECO:0000256" key="9">
    <source>
        <dbReference type="SAM" id="MobiDB-lite"/>
    </source>
</evidence>
<dbReference type="GeneID" id="112928395"/>
<evidence type="ECO:0000256" key="6">
    <source>
        <dbReference type="ARBA" id="ARBA00023242"/>
    </source>
</evidence>
<feature type="region of interest" description="Disordered" evidence="9">
    <location>
        <begin position="184"/>
        <end position="211"/>
    </location>
</feature>
<evidence type="ECO:0000256" key="8">
    <source>
        <dbReference type="ARBA" id="ARBA00032582"/>
    </source>
</evidence>
<feature type="compositionally biased region" description="Low complexity" evidence="9">
    <location>
        <begin position="36"/>
        <end position="48"/>
    </location>
</feature>
<keyword evidence="5" id="KW-0804">Transcription</keyword>
<dbReference type="Proteomes" id="UP001652641">
    <property type="component" value="Chromosome 1"/>
</dbReference>